<dbReference type="GO" id="GO:0071555">
    <property type="term" value="P:cell wall organization"/>
    <property type="evidence" value="ECO:0007669"/>
    <property type="project" value="UniProtKB-KW"/>
</dbReference>
<evidence type="ECO:0000256" key="16">
    <source>
        <dbReference type="ARBA" id="ARBA00047632"/>
    </source>
</evidence>
<evidence type="ECO:0000256" key="3">
    <source>
        <dbReference type="ARBA" id="ARBA00004752"/>
    </source>
</evidence>
<dbReference type="SUPFAM" id="SSF53244">
    <property type="entry name" value="MurD-like peptide ligases, peptide-binding domain"/>
    <property type="match status" value="1"/>
</dbReference>
<evidence type="ECO:0000256" key="15">
    <source>
        <dbReference type="ARBA" id="ARBA00032324"/>
    </source>
</evidence>
<evidence type="ECO:0000256" key="14">
    <source>
        <dbReference type="ARBA" id="ARBA00030398"/>
    </source>
</evidence>
<dbReference type="InterPro" id="IPR013221">
    <property type="entry name" value="Mur_ligase_cen"/>
</dbReference>
<dbReference type="GO" id="GO:0005737">
    <property type="term" value="C:cytoplasm"/>
    <property type="evidence" value="ECO:0007669"/>
    <property type="project" value="UniProtKB-SubCell"/>
</dbReference>
<dbReference type="GO" id="GO:0009252">
    <property type="term" value="P:peptidoglycan biosynthetic process"/>
    <property type="evidence" value="ECO:0007669"/>
    <property type="project" value="UniProtKB-UniRule"/>
</dbReference>
<sequence>MDFVDKQVVVLGAGISGFAVAKLACKLGARVILSDTKTEDKIKLDLHELRACGVTVVLGPQQDSLLAGLDYLILSPGVPMAIPLVAKAKLLGIEIMSEVEVAYRLAQVPIYAITGTNGKTTTTTLLGELLKTLQQNVGIGGNIGEPLCDEVMRVGSTGCVAAEISSYQLEGVREFKPHIAAVLNVTPDHIARHGSVDAYQKMKERIFQKQTKEDYLVLNYDDARTRSMAARASGKVLFFSRLETLKEGAFIQDDSFVILWDKQIYRICAVKDMQIKGGHNVENALAAISIAFLAGVDTLEMVAVLKKFAGVEHRIEPVRTIGKVPYYNDSKATNPESAIKALETFDGHIILVAGGHDKNTDLTDFMKLVCEKVDQLILIGAAAARFKEAAIKNGFSAANIHEAGYSMEAAIRLAYQMAQYPQVVLLSPACASFDMFDGYEERGRAFKKLIQQLK</sequence>
<dbReference type="STRING" id="84035.SAMN05660742_11289"/>
<comment type="function">
    <text evidence="1 17 18">Cell wall formation. Catalyzes the addition of glutamate to the nucleotide precursor UDP-N-acetylmuramoyl-L-alanine (UMA).</text>
</comment>
<dbReference type="GO" id="GO:0051301">
    <property type="term" value="P:cell division"/>
    <property type="evidence" value="ECO:0007669"/>
    <property type="project" value="UniProtKB-KW"/>
</dbReference>
<comment type="catalytic activity">
    <reaction evidence="16 17 18">
        <text>UDP-N-acetyl-alpha-D-muramoyl-L-alanine + D-glutamate + ATP = UDP-N-acetyl-alpha-D-muramoyl-L-alanyl-D-glutamate + ADP + phosphate + H(+)</text>
        <dbReference type="Rhea" id="RHEA:16429"/>
        <dbReference type="ChEBI" id="CHEBI:15378"/>
        <dbReference type="ChEBI" id="CHEBI:29986"/>
        <dbReference type="ChEBI" id="CHEBI:30616"/>
        <dbReference type="ChEBI" id="CHEBI:43474"/>
        <dbReference type="ChEBI" id="CHEBI:83898"/>
        <dbReference type="ChEBI" id="CHEBI:83900"/>
        <dbReference type="ChEBI" id="CHEBI:456216"/>
        <dbReference type="EC" id="6.3.2.9"/>
    </reaction>
</comment>
<evidence type="ECO:0000256" key="6">
    <source>
        <dbReference type="ARBA" id="ARBA00015655"/>
    </source>
</evidence>
<evidence type="ECO:0000256" key="11">
    <source>
        <dbReference type="ARBA" id="ARBA00022960"/>
    </source>
</evidence>
<dbReference type="GO" id="GO:0008360">
    <property type="term" value="P:regulation of cell shape"/>
    <property type="evidence" value="ECO:0007669"/>
    <property type="project" value="UniProtKB-KW"/>
</dbReference>
<dbReference type="Gene3D" id="3.40.50.720">
    <property type="entry name" value="NAD(P)-binding Rossmann-like Domain"/>
    <property type="match status" value="1"/>
</dbReference>
<keyword evidence="17 18" id="KW-0131">Cell cycle</keyword>
<feature type="binding site" evidence="17">
    <location>
        <begin position="115"/>
        <end position="121"/>
    </location>
    <ligand>
        <name>ATP</name>
        <dbReference type="ChEBI" id="CHEBI:30616"/>
    </ligand>
</feature>
<keyword evidence="7 17" id="KW-0963">Cytoplasm</keyword>
<name>A0A1H7AEJ1_9FIRM</name>
<keyword evidence="13 17" id="KW-0961">Cell wall biogenesis/degradation</keyword>
<evidence type="ECO:0000256" key="13">
    <source>
        <dbReference type="ARBA" id="ARBA00023316"/>
    </source>
</evidence>
<dbReference type="EC" id="6.3.2.9" evidence="5 17"/>
<evidence type="ECO:0000256" key="4">
    <source>
        <dbReference type="ARBA" id="ARBA00010416"/>
    </source>
</evidence>
<dbReference type="InterPro" id="IPR036565">
    <property type="entry name" value="Mur-like_cat_sf"/>
</dbReference>
<feature type="domain" description="Mur ligase C-terminal" evidence="19">
    <location>
        <begin position="313"/>
        <end position="430"/>
    </location>
</feature>
<evidence type="ECO:0000259" key="20">
    <source>
        <dbReference type="Pfam" id="PF08245"/>
    </source>
</evidence>
<dbReference type="Pfam" id="PF08245">
    <property type="entry name" value="Mur_ligase_M"/>
    <property type="match status" value="1"/>
</dbReference>
<dbReference type="SUPFAM" id="SSF53623">
    <property type="entry name" value="MurD-like peptide ligases, catalytic domain"/>
    <property type="match status" value="1"/>
</dbReference>
<keyword evidence="22" id="KW-1185">Reference proteome</keyword>
<keyword evidence="12 17" id="KW-0573">Peptidoglycan synthesis</keyword>
<evidence type="ECO:0000256" key="9">
    <source>
        <dbReference type="ARBA" id="ARBA00022741"/>
    </source>
</evidence>
<accession>A0A1H7AEJ1</accession>
<comment type="pathway">
    <text evidence="3 17 18">Cell wall biogenesis; peptidoglycan biosynthesis.</text>
</comment>
<evidence type="ECO:0000256" key="17">
    <source>
        <dbReference type="HAMAP-Rule" id="MF_00639"/>
    </source>
</evidence>
<comment type="subcellular location">
    <subcellularLocation>
        <location evidence="2 17 18">Cytoplasm</location>
    </subcellularLocation>
</comment>
<dbReference type="Pfam" id="PF02875">
    <property type="entry name" value="Mur_ligase_C"/>
    <property type="match status" value="1"/>
</dbReference>
<dbReference type="InterPro" id="IPR036615">
    <property type="entry name" value="Mur_ligase_C_dom_sf"/>
</dbReference>
<dbReference type="GO" id="GO:0005524">
    <property type="term" value="F:ATP binding"/>
    <property type="evidence" value="ECO:0007669"/>
    <property type="project" value="UniProtKB-UniRule"/>
</dbReference>
<keyword evidence="11 17" id="KW-0133">Cell shape</keyword>
<evidence type="ECO:0000256" key="2">
    <source>
        <dbReference type="ARBA" id="ARBA00004496"/>
    </source>
</evidence>
<feature type="domain" description="Mur ligase central" evidence="20">
    <location>
        <begin position="113"/>
        <end position="290"/>
    </location>
</feature>
<keyword evidence="9 17" id="KW-0547">Nucleotide-binding</keyword>
<evidence type="ECO:0000256" key="1">
    <source>
        <dbReference type="ARBA" id="ARBA00002734"/>
    </source>
</evidence>
<protein>
    <recommendedName>
        <fullName evidence="6 17">UDP-N-acetylmuramoylalanine--D-glutamate ligase</fullName>
        <ecNumber evidence="5 17">6.3.2.9</ecNumber>
    </recommendedName>
    <alternativeName>
        <fullName evidence="15 17">D-glutamic acid-adding enzyme</fullName>
    </alternativeName>
    <alternativeName>
        <fullName evidence="14 17">UDP-N-acetylmuramoyl-L-alanyl-D-glutamate synthetase</fullName>
    </alternativeName>
</protein>
<comment type="similarity">
    <text evidence="4 17">Belongs to the MurCDEF family.</text>
</comment>
<dbReference type="GO" id="GO:0008764">
    <property type="term" value="F:UDP-N-acetylmuramoylalanine-D-glutamate ligase activity"/>
    <property type="evidence" value="ECO:0007669"/>
    <property type="project" value="UniProtKB-UniRule"/>
</dbReference>
<organism evidence="21 22">
    <name type="scientific">Propionispira arboris</name>
    <dbReference type="NCBI Taxonomy" id="84035"/>
    <lineage>
        <taxon>Bacteria</taxon>
        <taxon>Bacillati</taxon>
        <taxon>Bacillota</taxon>
        <taxon>Negativicutes</taxon>
        <taxon>Selenomonadales</taxon>
        <taxon>Selenomonadaceae</taxon>
        <taxon>Propionispira</taxon>
    </lineage>
</organism>
<dbReference type="HAMAP" id="MF_00639">
    <property type="entry name" value="MurD"/>
    <property type="match status" value="1"/>
</dbReference>
<dbReference type="PANTHER" id="PTHR43692:SF1">
    <property type="entry name" value="UDP-N-ACETYLMURAMOYLALANINE--D-GLUTAMATE LIGASE"/>
    <property type="match status" value="1"/>
</dbReference>
<dbReference type="EMBL" id="FNZK01000012">
    <property type="protein sequence ID" value="SEJ63768.1"/>
    <property type="molecule type" value="Genomic_DNA"/>
</dbReference>
<reference evidence="21 22" key="1">
    <citation type="submission" date="2016-10" db="EMBL/GenBank/DDBJ databases">
        <authorList>
            <person name="de Groot N.N."/>
        </authorList>
    </citation>
    <scope>NUCLEOTIDE SEQUENCE [LARGE SCALE GENOMIC DNA]</scope>
    <source>
        <strain evidence="21 22">DSM 2179</strain>
    </source>
</reference>
<evidence type="ECO:0000256" key="5">
    <source>
        <dbReference type="ARBA" id="ARBA00012212"/>
    </source>
</evidence>
<dbReference type="AlphaFoldDB" id="A0A1H7AEJ1"/>
<dbReference type="Gene3D" id="3.90.190.20">
    <property type="entry name" value="Mur ligase, C-terminal domain"/>
    <property type="match status" value="1"/>
</dbReference>
<proteinExistence type="inferred from homology"/>
<dbReference type="Gene3D" id="3.40.1190.10">
    <property type="entry name" value="Mur-like, catalytic domain"/>
    <property type="match status" value="1"/>
</dbReference>
<evidence type="ECO:0000256" key="7">
    <source>
        <dbReference type="ARBA" id="ARBA00022490"/>
    </source>
</evidence>
<dbReference type="UniPathway" id="UPA00219"/>
<dbReference type="InterPro" id="IPR005762">
    <property type="entry name" value="MurD"/>
</dbReference>
<keyword evidence="17 18" id="KW-0132">Cell division</keyword>
<evidence type="ECO:0000256" key="10">
    <source>
        <dbReference type="ARBA" id="ARBA00022840"/>
    </source>
</evidence>
<gene>
    <name evidence="17" type="primary">murD</name>
    <name evidence="21" type="ORF">SAMN05660742_11289</name>
</gene>
<dbReference type="InterPro" id="IPR004101">
    <property type="entry name" value="Mur_ligase_C"/>
</dbReference>
<keyword evidence="8 17" id="KW-0436">Ligase</keyword>
<dbReference type="PANTHER" id="PTHR43692">
    <property type="entry name" value="UDP-N-ACETYLMURAMOYLALANINE--D-GLUTAMATE LIGASE"/>
    <property type="match status" value="1"/>
</dbReference>
<dbReference type="SUPFAM" id="SSF51984">
    <property type="entry name" value="MurCD N-terminal domain"/>
    <property type="match status" value="1"/>
</dbReference>
<keyword evidence="10 17" id="KW-0067">ATP-binding</keyword>
<dbReference type="Proteomes" id="UP000199662">
    <property type="component" value="Unassembled WGS sequence"/>
</dbReference>
<evidence type="ECO:0000313" key="22">
    <source>
        <dbReference type="Proteomes" id="UP000199662"/>
    </source>
</evidence>
<evidence type="ECO:0000259" key="19">
    <source>
        <dbReference type="Pfam" id="PF02875"/>
    </source>
</evidence>
<evidence type="ECO:0000256" key="8">
    <source>
        <dbReference type="ARBA" id="ARBA00022598"/>
    </source>
</evidence>
<evidence type="ECO:0000256" key="12">
    <source>
        <dbReference type="ARBA" id="ARBA00022984"/>
    </source>
</evidence>
<dbReference type="RefSeq" id="WP_091832253.1">
    <property type="nucleotide sequence ID" value="NZ_FNZK01000012.1"/>
</dbReference>
<dbReference type="Pfam" id="PF21799">
    <property type="entry name" value="MurD-like_N"/>
    <property type="match status" value="1"/>
</dbReference>
<evidence type="ECO:0000256" key="18">
    <source>
        <dbReference type="RuleBase" id="RU003664"/>
    </source>
</evidence>
<dbReference type="NCBIfam" id="TIGR01087">
    <property type="entry name" value="murD"/>
    <property type="match status" value="1"/>
</dbReference>
<evidence type="ECO:0000313" key="21">
    <source>
        <dbReference type="EMBL" id="SEJ63768.1"/>
    </source>
</evidence>